<dbReference type="RefSeq" id="WP_229960648.1">
    <property type="nucleotide sequence ID" value="NZ_JAJJWI010000008.1"/>
</dbReference>
<evidence type="ECO:0000313" key="2">
    <source>
        <dbReference type="EMBL" id="MFD2066737.1"/>
    </source>
</evidence>
<organism evidence="2 3">
    <name type="scientific">Pontibacter silvestris</name>
    <dbReference type="NCBI Taxonomy" id="2305183"/>
    <lineage>
        <taxon>Bacteria</taxon>
        <taxon>Pseudomonadati</taxon>
        <taxon>Bacteroidota</taxon>
        <taxon>Cytophagia</taxon>
        <taxon>Cytophagales</taxon>
        <taxon>Hymenobacteraceae</taxon>
        <taxon>Pontibacter</taxon>
    </lineage>
</organism>
<accession>A0ABW4WVJ2</accession>
<protein>
    <recommendedName>
        <fullName evidence="4">Outer membrane protein beta-barrel domain-containing protein</fullName>
    </recommendedName>
</protein>
<keyword evidence="1" id="KW-0812">Transmembrane</keyword>
<reference evidence="3" key="1">
    <citation type="journal article" date="2019" name="Int. J. Syst. Evol. Microbiol.">
        <title>The Global Catalogue of Microorganisms (GCM) 10K type strain sequencing project: providing services to taxonomists for standard genome sequencing and annotation.</title>
        <authorList>
            <consortium name="The Broad Institute Genomics Platform"/>
            <consortium name="The Broad Institute Genome Sequencing Center for Infectious Disease"/>
            <person name="Wu L."/>
            <person name="Ma J."/>
        </authorList>
    </citation>
    <scope>NUCLEOTIDE SEQUENCE [LARGE SCALE GENOMIC DNA]</scope>
    <source>
        <strain evidence="3">JCM 16545</strain>
    </source>
</reference>
<dbReference type="Proteomes" id="UP001597369">
    <property type="component" value="Unassembled WGS sequence"/>
</dbReference>
<evidence type="ECO:0000313" key="3">
    <source>
        <dbReference type="Proteomes" id="UP001597369"/>
    </source>
</evidence>
<dbReference type="EMBL" id="JBHUHV010000022">
    <property type="protein sequence ID" value="MFD2066737.1"/>
    <property type="molecule type" value="Genomic_DNA"/>
</dbReference>
<comment type="caution">
    <text evidence="2">The sequence shown here is derived from an EMBL/GenBank/DDBJ whole genome shotgun (WGS) entry which is preliminary data.</text>
</comment>
<gene>
    <name evidence="2" type="ORF">ACFSKU_07560</name>
</gene>
<sequence length="168" mass="18322">MKEQRELKTGAPYKLAVGGRGFNPVGEFDLGLAAKYFISGSSALELGLSKVILDKQAYQLSLMYERHSSVFKSRNLLLYYGVGGGMLILNQYSSTLIGKMQEDGDINLRGGIGYIAGVELGIGKIPLALSFDFRGIYYIGVNSYRDDGSVLNVASPALGLKYRFGMRN</sequence>
<evidence type="ECO:0008006" key="4">
    <source>
        <dbReference type="Google" id="ProtNLM"/>
    </source>
</evidence>
<name>A0ABW4WVJ2_9BACT</name>
<evidence type="ECO:0000256" key="1">
    <source>
        <dbReference type="SAM" id="Phobius"/>
    </source>
</evidence>
<keyword evidence="1" id="KW-1133">Transmembrane helix</keyword>
<keyword evidence="3" id="KW-1185">Reference proteome</keyword>
<keyword evidence="1" id="KW-0472">Membrane</keyword>
<feature type="transmembrane region" description="Helical" evidence="1">
    <location>
        <begin position="76"/>
        <end position="93"/>
    </location>
</feature>
<proteinExistence type="predicted"/>